<keyword evidence="1" id="KW-0805">Transcription regulation</keyword>
<dbReference type="EMBL" id="FNGP01000001">
    <property type="protein sequence ID" value="SDL24135.1"/>
    <property type="molecule type" value="Genomic_DNA"/>
</dbReference>
<keyword evidence="6" id="KW-1185">Reference proteome</keyword>
<dbReference type="SMART" id="SM01134">
    <property type="entry name" value="DeoRC"/>
    <property type="match status" value="1"/>
</dbReference>
<dbReference type="PROSITE" id="PS51000">
    <property type="entry name" value="HTH_DEOR_2"/>
    <property type="match status" value="1"/>
</dbReference>
<dbReference type="STRING" id="686624.SAMN04488242_0918"/>
<dbReference type="Pfam" id="PF08220">
    <property type="entry name" value="HTH_DeoR"/>
    <property type="match status" value="1"/>
</dbReference>
<dbReference type="SUPFAM" id="SSF46785">
    <property type="entry name" value="Winged helix' DNA-binding domain"/>
    <property type="match status" value="1"/>
</dbReference>
<dbReference type="InterPro" id="IPR018356">
    <property type="entry name" value="Tscrpt_reg_HTH_DeoR_CS"/>
</dbReference>
<dbReference type="PANTHER" id="PTHR30363:SF44">
    <property type="entry name" value="AGA OPERON TRANSCRIPTIONAL REPRESSOR-RELATED"/>
    <property type="match status" value="1"/>
</dbReference>
<dbReference type="Proteomes" id="UP000199475">
    <property type="component" value="Unassembled WGS sequence"/>
</dbReference>
<evidence type="ECO:0000313" key="5">
    <source>
        <dbReference type="EMBL" id="SDL24135.1"/>
    </source>
</evidence>
<feature type="domain" description="HTH deoR-type" evidence="4">
    <location>
        <begin position="5"/>
        <end position="60"/>
    </location>
</feature>
<dbReference type="SMART" id="SM00420">
    <property type="entry name" value="HTH_DEOR"/>
    <property type="match status" value="1"/>
</dbReference>
<organism evidence="5 6">
    <name type="scientific">Tessaracoccus oleiagri</name>
    <dbReference type="NCBI Taxonomy" id="686624"/>
    <lineage>
        <taxon>Bacteria</taxon>
        <taxon>Bacillati</taxon>
        <taxon>Actinomycetota</taxon>
        <taxon>Actinomycetes</taxon>
        <taxon>Propionibacteriales</taxon>
        <taxon>Propionibacteriaceae</taxon>
        <taxon>Tessaracoccus</taxon>
    </lineage>
</organism>
<evidence type="ECO:0000313" key="6">
    <source>
        <dbReference type="Proteomes" id="UP000199475"/>
    </source>
</evidence>
<protein>
    <submittedName>
        <fullName evidence="5">Transcriptional regulator, DeoR family</fullName>
    </submittedName>
</protein>
<dbReference type="Gene3D" id="1.10.10.10">
    <property type="entry name" value="Winged helix-like DNA-binding domain superfamily/Winged helix DNA-binding domain"/>
    <property type="match status" value="1"/>
</dbReference>
<dbReference type="InterPro" id="IPR050313">
    <property type="entry name" value="Carb_Metab_HTH_regulators"/>
</dbReference>
<dbReference type="PANTHER" id="PTHR30363">
    <property type="entry name" value="HTH-TYPE TRANSCRIPTIONAL REGULATOR SRLR-RELATED"/>
    <property type="match status" value="1"/>
</dbReference>
<accession>A0A1G9IGK7</accession>
<name>A0A1G9IGK7_9ACTN</name>
<keyword evidence="2" id="KW-0238">DNA-binding</keyword>
<dbReference type="InterPro" id="IPR001034">
    <property type="entry name" value="DeoR_HTH"/>
</dbReference>
<dbReference type="InterPro" id="IPR036388">
    <property type="entry name" value="WH-like_DNA-bd_sf"/>
</dbReference>
<evidence type="ECO:0000259" key="4">
    <source>
        <dbReference type="PROSITE" id="PS51000"/>
    </source>
</evidence>
<reference evidence="5 6" key="1">
    <citation type="submission" date="2016-10" db="EMBL/GenBank/DDBJ databases">
        <authorList>
            <person name="de Groot N.N."/>
        </authorList>
    </citation>
    <scope>NUCLEOTIDE SEQUENCE [LARGE SCALE GENOMIC DNA]</scope>
    <source>
        <strain evidence="5 6">CGMCC 1.9159</strain>
    </source>
</reference>
<dbReference type="PRINTS" id="PR00037">
    <property type="entry name" value="HTHLACR"/>
</dbReference>
<gene>
    <name evidence="5" type="ORF">SAMN04488242_0918</name>
</gene>
<dbReference type="InterPro" id="IPR037171">
    <property type="entry name" value="NagB/RpiA_transferase-like"/>
</dbReference>
<evidence type="ECO:0000256" key="2">
    <source>
        <dbReference type="ARBA" id="ARBA00023125"/>
    </source>
</evidence>
<evidence type="ECO:0000256" key="3">
    <source>
        <dbReference type="ARBA" id="ARBA00023163"/>
    </source>
</evidence>
<sequence>MNDERGGREVAILTRLSDAGSVSVAELAEQLGVSVVTVRADLKSLEEQGMLVRTRGGAKPLAYKTIFQRERVNVDQKRRIATEAAKLVADNDTVLIEAGTTAAMIVRFLTGRRGVQIVTNSTLVFNNARFNPALNIILTGGVFRRESESLVGPTAERAVREFNTRIAFLGTDGFSPERGLTTGFVEGAQVAALMHERAEETWLVADSSKFGQAGFVSFLPLAAITGIITDAGLSAEAVEALSEHTQVRVV</sequence>
<dbReference type="InterPro" id="IPR036390">
    <property type="entry name" value="WH_DNA-bd_sf"/>
</dbReference>
<dbReference type="GO" id="GO:0003677">
    <property type="term" value="F:DNA binding"/>
    <property type="evidence" value="ECO:0007669"/>
    <property type="project" value="UniProtKB-KW"/>
</dbReference>
<dbReference type="PROSITE" id="PS00894">
    <property type="entry name" value="HTH_DEOR_1"/>
    <property type="match status" value="1"/>
</dbReference>
<keyword evidence="3" id="KW-0804">Transcription</keyword>
<dbReference type="RefSeq" id="WP_093249279.1">
    <property type="nucleotide sequence ID" value="NZ_FNGP01000001.1"/>
</dbReference>
<dbReference type="Pfam" id="PF00455">
    <property type="entry name" value="DeoRC"/>
    <property type="match status" value="1"/>
</dbReference>
<dbReference type="OrthoDB" id="7688673at2"/>
<dbReference type="SUPFAM" id="SSF100950">
    <property type="entry name" value="NagB/RpiA/CoA transferase-like"/>
    <property type="match status" value="1"/>
</dbReference>
<evidence type="ECO:0000256" key="1">
    <source>
        <dbReference type="ARBA" id="ARBA00023015"/>
    </source>
</evidence>
<proteinExistence type="predicted"/>
<dbReference type="Gene3D" id="3.40.50.1360">
    <property type="match status" value="1"/>
</dbReference>
<dbReference type="AlphaFoldDB" id="A0A1G9IGK7"/>
<dbReference type="GO" id="GO:0003700">
    <property type="term" value="F:DNA-binding transcription factor activity"/>
    <property type="evidence" value="ECO:0007669"/>
    <property type="project" value="InterPro"/>
</dbReference>
<dbReference type="InterPro" id="IPR014036">
    <property type="entry name" value="DeoR-like_C"/>
</dbReference>